<evidence type="ECO:0000313" key="4">
    <source>
        <dbReference type="Proteomes" id="UP000053201"/>
    </source>
</evidence>
<accession>A0A0L0HNA6</accession>
<dbReference type="RefSeq" id="XP_016610587.1">
    <property type="nucleotide sequence ID" value="XM_016751290.1"/>
</dbReference>
<organism evidence="3 4">
    <name type="scientific">Spizellomyces punctatus (strain DAOM BR117)</name>
    <dbReference type="NCBI Taxonomy" id="645134"/>
    <lineage>
        <taxon>Eukaryota</taxon>
        <taxon>Fungi</taxon>
        <taxon>Fungi incertae sedis</taxon>
        <taxon>Chytridiomycota</taxon>
        <taxon>Chytridiomycota incertae sedis</taxon>
        <taxon>Chytridiomycetes</taxon>
        <taxon>Spizellomycetales</taxon>
        <taxon>Spizellomycetaceae</taxon>
        <taxon>Spizellomyces</taxon>
    </lineage>
</organism>
<sequence length="454" mass="52261">MHWCGTSSASFAKKQSWDLFLHYLLERERVALRRARGEPPSKWTNDSVLAEFHFCHHRREDDRGSRVIREILHRRDPRKPHFLWNVITHRWLSNPPYNRELGYISNLDDALQKFAEWERAKQRTGKSWRTRAFTFCAPYKVVVDAMKVNWHLSADVGKSLFGPPDNPREPSFQEVYGNMLRFELVGDFHAYQESCDMFMCGLIPAPTAPVPGPGAKKGLEILGYRELTGYSINRLTVRVNKLLRNAYETLDKGDVLHTNDPLVLRPLDVEHILCEFQKYERLVADPSRGGSRLYKAQDVAVDADNELEAYGSDSETGLRENKRTSVRTPVRKRTFKEVATPESPDEDDFADLQDMRKQAREAWERIERAAKSANPKAYWESDLKNTSTLKRTRHSKDASVVVDSPTPPPLQSADLTSYEDHSYITVTPKRSTRLASISNTSRQTGSYFGSRRRS</sequence>
<dbReference type="GeneID" id="27686554"/>
<proteinExistence type="predicted"/>
<feature type="domain" description="5-hmdU DNA kinase helical" evidence="2">
    <location>
        <begin position="16"/>
        <end position="283"/>
    </location>
</feature>
<feature type="region of interest" description="Disordered" evidence="1">
    <location>
        <begin position="434"/>
        <end position="454"/>
    </location>
</feature>
<evidence type="ECO:0000313" key="3">
    <source>
        <dbReference type="EMBL" id="KND02548.1"/>
    </source>
</evidence>
<dbReference type="EMBL" id="KQ257453">
    <property type="protein sequence ID" value="KND02548.1"/>
    <property type="molecule type" value="Genomic_DNA"/>
</dbReference>
<evidence type="ECO:0000259" key="2">
    <source>
        <dbReference type="Pfam" id="PF18723"/>
    </source>
</evidence>
<feature type="region of interest" description="Disordered" evidence="1">
    <location>
        <begin position="389"/>
        <end position="420"/>
    </location>
</feature>
<dbReference type="VEuPathDB" id="FungiDB:SPPG_03006"/>
<dbReference type="InterPro" id="IPR040684">
    <property type="entry name" value="HMUDK_hel"/>
</dbReference>
<dbReference type="InParanoid" id="A0A0L0HNA6"/>
<name>A0A0L0HNA6_SPIPD</name>
<dbReference type="STRING" id="645134.A0A0L0HNA6"/>
<dbReference type="AlphaFoldDB" id="A0A0L0HNA6"/>
<protein>
    <recommendedName>
        <fullName evidence="2">5-hmdU DNA kinase helical domain-containing protein</fullName>
    </recommendedName>
</protein>
<feature type="compositionally biased region" description="Polar residues" evidence="1">
    <location>
        <begin position="434"/>
        <end position="447"/>
    </location>
</feature>
<dbReference type="OrthoDB" id="433924at2759"/>
<evidence type="ECO:0000256" key="1">
    <source>
        <dbReference type="SAM" id="MobiDB-lite"/>
    </source>
</evidence>
<dbReference type="Pfam" id="PF18723">
    <property type="entry name" value="HMUDK_hel"/>
    <property type="match status" value="1"/>
</dbReference>
<dbReference type="Proteomes" id="UP000053201">
    <property type="component" value="Unassembled WGS sequence"/>
</dbReference>
<gene>
    <name evidence="3" type="ORF">SPPG_03006</name>
</gene>
<reference evidence="3 4" key="1">
    <citation type="submission" date="2009-08" db="EMBL/GenBank/DDBJ databases">
        <title>The Genome Sequence of Spizellomyces punctatus strain DAOM BR117.</title>
        <authorList>
            <consortium name="The Broad Institute Genome Sequencing Platform"/>
            <person name="Russ C."/>
            <person name="Cuomo C."/>
            <person name="Shea T."/>
            <person name="Young S.K."/>
            <person name="Zeng Q."/>
            <person name="Koehrsen M."/>
            <person name="Haas B."/>
            <person name="Borodovsky M."/>
            <person name="Guigo R."/>
            <person name="Alvarado L."/>
            <person name="Berlin A."/>
            <person name="Bochicchio J."/>
            <person name="Borenstein D."/>
            <person name="Chapman S."/>
            <person name="Chen Z."/>
            <person name="Engels R."/>
            <person name="Freedman E."/>
            <person name="Gellesch M."/>
            <person name="Goldberg J."/>
            <person name="Griggs A."/>
            <person name="Gujja S."/>
            <person name="Heiman D."/>
            <person name="Hepburn T."/>
            <person name="Howarth C."/>
            <person name="Jen D."/>
            <person name="Larson L."/>
            <person name="Lewis B."/>
            <person name="Mehta T."/>
            <person name="Park D."/>
            <person name="Pearson M."/>
            <person name="Roberts A."/>
            <person name="Saif S."/>
            <person name="Shenoy N."/>
            <person name="Sisk P."/>
            <person name="Stolte C."/>
            <person name="Sykes S."/>
            <person name="Thomson T."/>
            <person name="Walk T."/>
            <person name="White J."/>
            <person name="Yandava C."/>
            <person name="Burger G."/>
            <person name="Gray M.W."/>
            <person name="Holland P.W.H."/>
            <person name="King N."/>
            <person name="Lang F.B.F."/>
            <person name="Roger A.J."/>
            <person name="Ruiz-Trillo I."/>
            <person name="Lander E."/>
            <person name="Nusbaum C."/>
        </authorList>
    </citation>
    <scope>NUCLEOTIDE SEQUENCE [LARGE SCALE GENOMIC DNA]</scope>
    <source>
        <strain evidence="3 4">DAOM BR117</strain>
    </source>
</reference>
<keyword evidence="4" id="KW-1185">Reference proteome</keyword>